<evidence type="ECO:0000256" key="3">
    <source>
        <dbReference type="ARBA" id="ARBA00022692"/>
    </source>
</evidence>
<feature type="transmembrane region" description="Helical" evidence="6">
    <location>
        <begin position="325"/>
        <end position="345"/>
    </location>
</feature>
<dbReference type="PANTHER" id="PTHR33885:SF3">
    <property type="entry name" value="PHAGE SHOCK PROTEIN C"/>
    <property type="match status" value="1"/>
</dbReference>
<gene>
    <name evidence="10" type="ORF">H4K34_00590</name>
</gene>
<dbReference type="InterPro" id="IPR054319">
    <property type="entry name" value="PspC-rel_ToastRack"/>
</dbReference>
<evidence type="ECO:0000256" key="5">
    <source>
        <dbReference type="ARBA" id="ARBA00023136"/>
    </source>
</evidence>
<keyword evidence="3 6" id="KW-0812">Transmembrane</keyword>
<protein>
    <submittedName>
        <fullName evidence="10">PspC domain-containing protein</fullName>
    </submittedName>
</protein>
<keyword evidence="5 6" id="KW-0472">Membrane</keyword>
<evidence type="ECO:0000259" key="7">
    <source>
        <dbReference type="Pfam" id="PF04024"/>
    </source>
</evidence>
<evidence type="ECO:0000259" key="8">
    <source>
        <dbReference type="Pfam" id="PF22571"/>
    </source>
</evidence>
<dbReference type="InterPro" id="IPR052027">
    <property type="entry name" value="PspC"/>
</dbReference>
<keyword evidence="2" id="KW-1003">Cell membrane</keyword>
<feature type="domain" description="PspC-related transmembrane region" evidence="8">
    <location>
        <begin position="206"/>
        <end position="348"/>
    </location>
</feature>
<evidence type="ECO:0000256" key="2">
    <source>
        <dbReference type="ARBA" id="ARBA00022475"/>
    </source>
</evidence>
<dbReference type="Pfam" id="PF22744">
    <property type="entry name" value="Toast-rack_PspC-Cterm"/>
    <property type="match status" value="1"/>
</dbReference>
<evidence type="ECO:0000256" key="1">
    <source>
        <dbReference type="ARBA" id="ARBA00004162"/>
    </source>
</evidence>
<sequence>MKKTLNINLGGMIFHIDEDAFNKLEAYLGALRQQFIQTNGGSEILNDVETRMAELFRERTSESKQVINIQDVDEVIAIMGRPEDYLDEEMASSTKYTYEESYSSNGKKIHRDVDNRIVGGVASGLAAYFNMDALWIRILFLASFFAGFGFLLYLILWAIIPAARTTTEKLQMRGKPVTLSNIENFVKEEGAAVGARMSELGGKARNVGRSGQSLFAQLFSGIFELIRLILKFIFKAIGFVFLGIGIVILATLAITLFIGIEINDYHYNISELSNIFQLLAIDSSSYNSMMIGATLLLLGPLLLLVYYGLRIVFGIEPLNSGVRRGLALTSLAGVILLAISGVKVAHEFEDHATQSQEYNLVTNNGMIYMEVNKDSLYEQMSGYRNGDQWYIYNGKSYFSDIEFDIKRSNSAHSYLLKKVDGRGSSRDEARLNARSPEHFLKVDSGLVVSGIYYTIPEGKLYRAQKIRLVLYLAEGDTVFLGPGTESIIDDIANVQNYWDPDMVGHYWTMTDHGLLCTDCPETERIEERWKNSDEEDVFKDYDSNSKVRIEDDLIRIEEVEVWYEEVKPIRVGLLKEPLFMEQYI</sequence>
<keyword evidence="4 6" id="KW-1133">Transmembrane helix</keyword>
<dbReference type="Pfam" id="PF04024">
    <property type="entry name" value="PspC"/>
    <property type="match status" value="1"/>
</dbReference>
<feature type="transmembrane region" description="Helical" evidence="6">
    <location>
        <begin position="237"/>
        <end position="260"/>
    </location>
</feature>
<dbReference type="InterPro" id="IPR054321">
    <property type="entry name" value="PspC-rel_TM"/>
</dbReference>
<dbReference type="GO" id="GO:0005886">
    <property type="term" value="C:plasma membrane"/>
    <property type="evidence" value="ECO:0007669"/>
    <property type="project" value="UniProtKB-SubCell"/>
</dbReference>
<reference evidence="10 11" key="1">
    <citation type="submission" date="2020-08" db="EMBL/GenBank/DDBJ databases">
        <title>Croceimicrobium hydrocarbonivorans gen. nov., sp. nov., a novel marine bacterium isolated from a bacterial consortium that degrades polyethylene terephthalate.</title>
        <authorList>
            <person name="Liu R."/>
        </authorList>
    </citation>
    <scope>NUCLEOTIDE SEQUENCE [LARGE SCALE GENOMIC DNA]</scope>
    <source>
        <strain evidence="10 11">A20-9</strain>
    </source>
</reference>
<evidence type="ECO:0000313" key="10">
    <source>
        <dbReference type="EMBL" id="QNR24367.1"/>
    </source>
</evidence>
<dbReference type="PANTHER" id="PTHR33885">
    <property type="entry name" value="PHAGE SHOCK PROTEIN C"/>
    <property type="match status" value="1"/>
</dbReference>
<dbReference type="InterPro" id="IPR007168">
    <property type="entry name" value="Phageshock_PspC_N"/>
</dbReference>
<proteinExistence type="predicted"/>
<dbReference type="KEGG" id="chyd:H4K34_00590"/>
<evidence type="ECO:0000313" key="11">
    <source>
        <dbReference type="Proteomes" id="UP000516305"/>
    </source>
</evidence>
<dbReference type="Pfam" id="PF22571">
    <property type="entry name" value="LiaI-LiaF-TM_PspC"/>
    <property type="match status" value="1"/>
</dbReference>
<feature type="transmembrane region" description="Helical" evidence="6">
    <location>
        <begin position="289"/>
        <end position="313"/>
    </location>
</feature>
<organism evidence="10 11">
    <name type="scientific">Croceimicrobium hydrocarbonivorans</name>
    <dbReference type="NCBI Taxonomy" id="2761580"/>
    <lineage>
        <taxon>Bacteria</taxon>
        <taxon>Pseudomonadati</taxon>
        <taxon>Bacteroidota</taxon>
        <taxon>Flavobacteriia</taxon>
        <taxon>Flavobacteriales</taxon>
        <taxon>Owenweeksiaceae</taxon>
        <taxon>Croceimicrobium</taxon>
    </lineage>
</organism>
<dbReference type="RefSeq" id="WP_210758894.1">
    <property type="nucleotide sequence ID" value="NZ_CP060139.1"/>
</dbReference>
<comment type="subcellular location">
    <subcellularLocation>
        <location evidence="1">Cell membrane</location>
        <topology evidence="1">Single-pass membrane protein</topology>
    </subcellularLocation>
</comment>
<dbReference type="Proteomes" id="UP000516305">
    <property type="component" value="Chromosome"/>
</dbReference>
<feature type="transmembrane region" description="Helical" evidence="6">
    <location>
        <begin position="138"/>
        <end position="160"/>
    </location>
</feature>
<feature type="domain" description="Phage shock protein PspC N-terminal" evidence="7">
    <location>
        <begin position="107"/>
        <end position="162"/>
    </location>
</feature>
<name>A0A7H0VF69_9FLAO</name>
<feature type="domain" description="PspC-related ToastRack" evidence="9">
    <location>
        <begin position="395"/>
        <end position="521"/>
    </location>
</feature>
<evidence type="ECO:0000259" key="9">
    <source>
        <dbReference type="Pfam" id="PF22744"/>
    </source>
</evidence>
<dbReference type="AlphaFoldDB" id="A0A7H0VF69"/>
<accession>A0A7H0VF69</accession>
<dbReference type="EMBL" id="CP060139">
    <property type="protein sequence ID" value="QNR24367.1"/>
    <property type="molecule type" value="Genomic_DNA"/>
</dbReference>
<evidence type="ECO:0000256" key="4">
    <source>
        <dbReference type="ARBA" id="ARBA00022989"/>
    </source>
</evidence>
<evidence type="ECO:0000256" key="6">
    <source>
        <dbReference type="SAM" id="Phobius"/>
    </source>
</evidence>
<keyword evidence="11" id="KW-1185">Reference proteome</keyword>